<protein>
    <submittedName>
        <fullName evidence="1">Uncharacterized protein</fullName>
    </submittedName>
</protein>
<name>A0A645ILX6_9ZZZZ</name>
<proteinExistence type="predicted"/>
<dbReference type="AlphaFoldDB" id="A0A645ILX6"/>
<reference evidence="1" key="1">
    <citation type="submission" date="2019-08" db="EMBL/GenBank/DDBJ databases">
        <authorList>
            <person name="Kucharzyk K."/>
            <person name="Murdoch R.W."/>
            <person name="Higgins S."/>
            <person name="Loffler F."/>
        </authorList>
    </citation>
    <scope>NUCLEOTIDE SEQUENCE</scope>
</reference>
<dbReference type="EMBL" id="VSSQ01118278">
    <property type="protein sequence ID" value="MPN52301.1"/>
    <property type="molecule type" value="Genomic_DNA"/>
</dbReference>
<accession>A0A645ILX6</accession>
<sequence>MNDIEKAIKSLKNIIEYWTYKPTEVEAATLAITALLEKQEREQGCETCENYFALQYAKYSYNECESNSECLYCPNCGRKLRED</sequence>
<organism evidence="1">
    <name type="scientific">bioreactor metagenome</name>
    <dbReference type="NCBI Taxonomy" id="1076179"/>
    <lineage>
        <taxon>unclassified sequences</taxon>
        <taxon>metagenomes</taxon>
        <taxon>ecological metagenomes</taxon>
    </lineage>
</organism>
<evidence type="ECO:0000313" key="1">
    <source>
        <dbReference type="EMBL" id="MPN52301.1"/>
    </source>
</evidence>
<comment type="caution">
    <text evidence="1">The sequence shown here is derived from an EMBL/GenBank/DDBJ whole genome shotgun (WGS) entry which is preliminary data.</text>
</comment>
<gene>
    <name evidence="1" type="ORF">SDC9_199957</name>
</gene>